<evidence type="ECO:0000256" key="2">
    <source>
        <dbReference type="SAM" id="MobiDB-lite"/>
    </source>
</evidence>
<dbReference type="EMBL" id="UOGC01000019">
    <property type="protein sequence ID" value="VAX15682.1"/>
    <property type="molecule type" value="Genomic_DNA"/>
</dbReference>
<keyword evidence="1" id="KW-0810">Translation regulation</keyword>
<organism evidence="3">
    <name type="scientific">hydrothermal vent metagenome</name>
    <dbReference type="NCBI Taxonomy" id="652676"/>
    <lineage>
        <taxon>unclassified sequences</taxon>
        <taxon>metagenomes</taxon>
        <taxon>ecological metagenomes</taxon>
    </lineage>
</organism>
<sequence>MQITITGQNIDVTPALKSYTEEKVQKVRRYLNTTINAHVILKVEKLDQIAEVTIHANGVDLHGEDKSENMYAAIDGVMDKIDRQAKKFKGKAQARKKGSPSTSELIGEMEEGT</sequence>
<reference evidence="3" key="1">
    <citation type="submission" date="2018-06" db="EMBL/GenBank/DDBJ databases">
        <authorList>
            <person name="Zhirakovskaya E."/>
        </authorList>
    </citation>
    <scope>NUCLEOTIDE SEQUENCE</scope>
</reference>
<feature type="region of interest" description="Disordered" evidence="2">
    <location>
        <begin position="88"/>
        <end position="113"/>
    </location>
</feature>
<gene>
    <name evidence="3" type="ORF">MNBD_NITROSPINAE01-94</name>
</gene>
<dbReference type="InterPro" id="IPR050574">
    <property type="entry name" value="HPF/YfiA_ribosome-assoc"/>
</dbReference>
<dbReference type="GO" id="GO:0045900">
    <property type="term" value="P:negative regulation of translational elongation"/>
    <property type="evidence" value="ECO:0007669"/>
    <property type="project" value="TreeGrafter"/>
</dbReference>
<dbReference type="PANTHER" id="PTHR33231:SF1">
    <property type="entry name" value="30S RIBOSOMAL PROTEIN"/>
    <property type="match status" value="1"/>
</dbReference>
<dbReference type="NCBIfam" id="TIGR00741">
    <property type="entry name" value="yfiA"/>
    <property type="match status" value="1"/>
</dbReference>
<proteinExistence type="predicted"/>
<dbReference type="InterPro" id="IPR036567">
    <property type="entry name" value="RHF-like"/>
</dbReference>
<evidence type="ECO:0000313" key="3">
    <source>
        <dbReference type="EMBL" id="VAX15682.1"/>
    </source>
</evidence>
<protein>
    <submittedName>
        <fullName evidence="3">Ribosome hibernation promoting factor Hpf</fullName>
    </submittedName>
</protein>
<dbReference type="CDD" id="cd00552">
    <property type="entry name" value="RaiA"/>
    <property type="match status" value="1"/>
</dbReference>
<evidence type="ECO:0000256" key="1">
    <source>
        <dbReference type="ARBA" id="ARBA00022845"/>
    </source>
</evidence>
<dbReference type="InterPro" id="IPR003489">
    <property type="entry name" value="RHF/RaiA"/>
</dbReference>
<accession>A0A3B1BHW8</accession>
<dbReference type="PANTHER" id="PTHR33231">
    <property type="entry name" value="30S RIBOSOMAL PROTEIN"/>
    <property type="match status" value="1"/>
</dbReference>
<name>A0A3B1BHW8_9ZZZZ</name>
<dbReference type="AlphaFoldDB" id="A0A3B1BHW8"/>
<dbReference type="GO" id="GO:0022627">
    <property type="term" value="C:cytosolic small ribosomal subunit"/>
    <property type="evidence" value="ECO:0007669"/>
    <property type="project" value="TreeGrafter"/>
</dbReference>
<dbReference type="GO" id="GO:0043024">
    <property type="term" value="F:ribosomal small subunit binding"/>
    <property type="evidence" value="ECO:0007669"/>
    <property type="project" value="TreeGrafter"/>
</dbReference>
<dbReference type="Gene3D" id="3.30.160.100">
    <property type="entry name" value="Ribosome hibernation promotion factor-like"/>
    <property type="match status" value="1"/>
</dbReference>
<dbReference type="FunFam" id="3.30.160.100:FF:000001">
    <property type="entry name" value="Ribosome hibernation promoting factor"/>
    <property type="match status" value="1"/>
</dbReference>
<dbReference type="SUPFAM" id="SSF69754">
    <property type="entry name" value="Ribosome binding protein Y (YfiA homologue)"/>
    <property type="match status" value="1"/>
</dbReference>
<dbReference type="Pfam" id="PF02482">
    <property type="entry name" value="Ribosomal_S30AE"/>
    <property type="match status" value="1"/>
</dbReference>
<feature type="compositionally biased region" description="Basic residues" evidence="2">
    <location>
        <begin position="88"/>
        <end position="98"/>
    </location>
</feature>